<evidence type="ECO:0000313" key="1">
    <source>
        <dbReference type="EMBL" id="SED30026.1"/>
    </source>
</evidence>
<protein>
    <submittedName>
        <fullName evidence="1">Uncharacterized protein</fullName>
    </submittedName>
</protein>
<reference evidence="1 2" key="1">
    <citation type="submission" date="2016-10" db="EMBL/GenBank/DDBJ databases">
        <authorList>
            <person name="de Groot N.N."/>
        </authorList>
    </citation>
    <scope>NUCLEOTIDE SEQUENCE [LARGE SCALE GENOMIC DNA]</scope>
    <source>
        <strain evidence="1 2">DSM 40306</strain>
    </source>
</reference>
<accession>A0A1H4ZIG6</accession>
<dbReference type="AlphaFoldDB" id="A0A1H4ZIG6"/>
<name>A0A1H4ZIG6_9ACTN</name>
<proteinExistence type="predicted"/>
<dbReference type="EMBL" id="FNTD01000004">
    <property type="protein sequence ID" value="SED30026.1"/>
    <property type="molecule type" value="Genomic_DNA"/>
</dbReference>
<sequence length="32" mass="3610">MPDRVNRRADPGRAHVLPKVEEVINCAPTLVR</sequence>
<gene>
    <name evidence="1" type="ORF">SAMN04490357_4429</name>
</gene>
<organism evidence="1 2">
    <name type="scientific">Streptomyces misionensis</name>
    <dbReference type="NCBI Taxonomy" id="67331"/>
    <lineage>
        <taxon>Bacteria</taxon>
        <taxon>Bacillati</taxon>
        <taxon>Actinomycetota</taxon>
        <taxon>Actinomycetes</taxon>
        <taxon>Kitasatosporales</taxon>
        <taxon>Streptomycetaceae</taxon>
        <taxon>Streptomyces</taxon>
    </lineage>
</organism>
<dbReference type="Proteomes" id="UP000182375">
    <property type="component" value="Unassembled WGS sequence"/>
</dbReference>
<evidence type="ECO:0000313" key="2">
    <source>
        <dbReference type="Proteomes" id="UP000182375"/>
    </source>
</evidence>